<dbReference type="GO" id="GO:0007165">
    <property type="term" value="P:signal transduction"/>
    <property type="evidence" value="ECO:0007669"/>
    <property type="project" value="InterPro"/>
</dbReference>
<dbReference type="Proteomes" id="UP001270362">
    <property type="component" value="Unassembled WGS sequence"/>
</dbReference>
<dbReference type="GO" id="GO:0003924">
    <property type="term" value="F:GTPase activity"/>
    <property type="evidence" value="ECO:0007669"/>
    <property type="project" value="InterPro"/>
</dbReference>
<dbReference type="PRINTS" id="PR00449">
    <property type="entry name" value="RASTRNSFRMNG"/>
</dbReference>
<dbReference type="SMART" id="SM00175">
    <property type="entry name" value="RAB"/>
    <property type="match status" value="1"/>
</dbReference>
<dbReference type="PROSITE" id="PS51421">
    <property type="entry name" value="RAS"/>
    <property type="match status" value="1"/>
</dbReference>
<reference evidence="3" key="1">
    <citation type="journal article" date="2023" name="Mol. Phylogenet. Evol.">
        <title>Genome-scale phylogeny and comparative genomics of the fungal order Sordariales.</title>
        <authorList>
            <person name="Hensen N."/>
            <person name="Bonometti L."/>
            <person name="Westerberg I."/>
            <person name="Brannstrom I.O."/>
            <person name="Guillou S."/>
            <person name="Cros-Aarteil S."/>
            <person name="Calhoun S."/>
            <person name="Haridas S."/>
            <person name="Kuo A."/>
            <person name="Mondo S."/>
            <person name="Pangilinan J."/>
            <person name="Riley R."/>
            <person name="LaButti K."/>
            <person name="Andreopoulos B."/>
            <person name="Lipzen A."/>
            <person name="Chen C."/>
            <person name="Yan M."/>
            <person name="Daum C."/>
            <person name="Ng V."/>
            <person name="Clum A."/>
            <person name="Steindorff A."/>
            <person name="Ohm R.A."/>
            <person name="Martin F."/>
            <person name="Silar P."/>
            <person name="Natvig D.O."/>
            <person name="Lalanne C."/>
            <person name="Gautier V."/>
            <person name="Ament-Velasquez S.L."/>
            <person name="Kruys A."/>
            <person name="Hutchinson M.I."/>
            <person name="Powell A.J."/>
            <person name="Barry K."/>
            <person name="Miller A.N."/>
            <person name="Grigoriev I.V."/>
            <person name="Debuchy R."/>
            <person name="Gladieux P."/>
            <person name="Hiltunen Thoren M."/>
            <person name="Johannesson H."/>
        </authorList>
    </citation>
    <scope>NUCLEOTIDE SEQUENCE</scope>
    <source>
        <strain evidence="3">CBS 314.62</strain>
    </source>
</reference>
<dbReference type="InterPro" id="IPR020849">
    <property type="entry name" value="Small_GTPase_Ras-type"/>
</dbReference>
<comment type="caution">
    <text evidence="3">The sequence shown here is derived from an EMBL/GenBank/DDBJ whole genome shotgun (WGS) entry which is preliminary data.</text>
</comment>
<evidence type="ECO:0000256" key="1">
    <source>
        <dbReference type="ARBA" id="ARBA00022741"/>
    </source>
</evidence>
<name>A0AAE0X0P8_9PEZI</name>
<accession>A0AAE0X0P8</accession>
<dbReference type="InterPro" id="IPR005225">
    <property type="entry name" value="Small_GTP-bd"/>
</dbReference>
<dbReference type="SUPFAM" id="SSF52540">
    <property type="entry name" value="P-loop containing nucleoside triphosphate hydrolases"/>
    <property type="match status" value="1"/>
</dbReference>
<keyword evidence="1" id="KW-0547">Nucleotide-binding</keyword>
<dbReference type="SMART" id="SM00173">
    <property type="entry name" value="RAS"/>
    <property type="match status" value="1"/>
</dbReference>
<dbReference type="PANTHER" id="PTHR24070">
    <property type="entry name" value="RAS, DI-RAS, AND RHEB FAMILY MEMBERS OF SMALL GTPASE SUPERFAMILY"/>
    <property type="match status" value="1"/>
</dbReference>
<dbReference type="PROSITE" id="PS51419">
    <property type="entry name" value="RAB"/>
    <property type="match status" value="1"/>
</dbReference>
<dbReference type="AlphaFoldDB" id="A0AAE0X0P8"/>
<dbReference type="GO" id="GO:0016020">
    <property type="term" value="C:membrane"/>
    <property type="evidence" value="ECO:0007669"/>
    <property type="project" value="InterPro"/>
</dbReference>
<dbReference type="EMBL" id="JAULSO010000005">
    <property type="protein sequence ID" value="KAK3682250.1"/>
    <property type="molecule type" value="Genomic_DNA"/>
</dbReference>
<protein>
    <submittedName>
        <fullName evidence="3">Small G-protein Ras2</fullName>
    </submittedName>
</protein>
<evidence type="ECO:0000313" key="4">
    <source>
        <dbReference type="Proteomes" id="UP001270362"/>
    </source>
</evidence>
<dbReference type="NCBIfam" id="TIGR00231">
    <property type="entry name" value="small_GTP"/>
    <property type="match status" value="1"/>
</dbReference>
<sequence>MDWNLNFKLNVNLNLLTPPAPGPASTRKNKRVKLELHYLVVLGDDGVGKTELVKQFLDPYVEDYDPTLIAADRKHEIVDGQPCVIEPKDVSCHEEYLPMREMYIRTGNGFVIVYSITCRSSFEQVLRHYVQAMRMDKWPGPRPAILVGNKSDETALWKVSFEEGRALARELGCQFVEMSARDLVNVKETFHRLVRAIRQTPESPSNVLPK</sequence>
<proteinExistence type="predicted"/>
<evidence type="ECO:0000313" key="3">
    <source>
        <dbReference type="EMBL" id="KAK3682250.1"/>
    </source>
</evidence>
<dbReference type="Gene3D" id="3.40.50.300">
    <property type="entry name" value="P-loop containing nucleotide triphosphate hydrolases"/>
    <property type="match status" value="1"/>
</dbReference>
<reference evidence="3" key="2">
    <citation type="submission" date="2023-06" db="EMBL/GenBank/DDBJ databases">
        <authorList>
            <consortium name="Lawrence Berkeley National Laboratory"/>
            <person name="Haridas S."/>
            <person name="Hensen N."/>
            <person name="Bonometti L."/>
            <person name="Westerberg I."/>
            <person name="Brannstrom I.O."/>
            <person name="Guillou S."/>
            <person name="Cros-Aarteil S."/>
            <person name="Calhoun S."/>
            <person name="Kuo A."/>
            <person name="Mondo S."/>
            <person name="Pangilinan J."/>
            <person name="Riley R."/>
            <person name="Labutti K."/>
            <person name="Andreopoulos B."/>
            <person name="Lipzen A."/>
            <person name="Chen C."/>
            <person name="Yanf M."/>
            <person name="Daum C."/>
            <person name="Ng V."/>
            <person name="Clum A."/>
            <person name="Steindorff A."/>
            <person name="Ohm R."/>
            <person name="Martin F."/>
            <person name="Silar P."/>
            <person name="Natvig D."/>
            <person name="Lalanne C."/>
            <person name="Gautier V."/>
            <person name="Ament-Velasquez S.L."/>
            <person name="Kruys A."/>
            <person name="Hutchinson M.I."/>
            <person name="Powell A.J."/>
            <person name="Barry K."/>
            <person name="Miller A.N."/>
            <person name="Grigoriev I.V."/>
            <person name="Debuchy R."/>
            <person name="Gladieux P."/>
            <person name="Thoren M.H."/>
            <person name="Johannesson H."/>
        </authorList>
    </citation>
    <scope>NUCLEOTIDE SEQUENCE</scope>
    <source>
        <strain evidence="3">CBS 314.62</strain>
    </source>
</reference>
<gene>
    <name evidence="3" type="ORF">B0T22DRAFT_530665</name>
</gene>
<dbReference type="SMART" id="SM00174">
    <property type="entry name" value="RHO"/>
    <property type="match status" value="1"/>
</dbReference>
<dbReference type="Pfam" id="PF00071">
    <property type="entry name" value="Ras"/>
    <property type="match status" value="1"/>
</dbReference>
<evidence type="ECO:0000256" key="2">
    <source>
        <dbReference type="ARBA" id="ARBA00023134"/>
    </source>
</evidence>
<dbReference type="InterPro" id="IPR027417">
    <property type="entry name" value="P-loop_NTPase"/>
</dbReference>
<organism evidence="3 4">
    <name type="scientific">Podospora appendiculata</name>
    <dbReference type="NCBI Taxonomy" id="314037"/>
    <lineage>
        <taxon>Eukaryota</taxon>
        <taxon>Fungi</taxon>
        <taxon>Dikarya</taxon>
        <taxon>Ascomycota</taxon>
        <taxon>Pezizomycotina</taxon>
        <taxon>Sordariomycetes</taxon>
        <taxon>Sordariomycetidae</taxon>
        <taxon>Sordariales</taxon>
        <taxon>Podosporaceae</taxon>
        <taxon>Podospora</taxon>
    </lineage>
</organism>
<dbReference type="GO" id="GO:0005525">
    <property type="term" value="F:GTP binding"/>
    <property type="evidence" value="ECO:0007669"/>
    <property type="project" value="UniProtKB-KW"/>
</dbReference>
<keyword evidence="4" id="KW-1185">Reference proteome</keyword>
<dbReference type="InterPro" id="IPR001806">
    <property type="entry name" value="Small_GTPase"/>
</dbReference>
<keyword evidence="2" id="KW-0342">GTP-binding</keyword>